<dbReference type="EMBL" id="FRCT01000003">
    <property type="protein sequence ID" value="SHM31773.1"/>
    <property type="molecule type" value="Genomic_DNA"/>
</dbReference>
<gene>
    <name evidence="1" type="ORF">SAMN04487860_10385</name>
</gene>
<reference evidence="1 2" key="1">
    <citation type="submission" date="2016-11" db="EMBL/GenBank/DDBJ databases">
        <authorList>
            <person name="Jaros S."/>
            <person name="Januszkiewicz K."/>
            <person name="Wedrychowicz H."/>
        </authorList>
    </citation>
    <scope>NUCLEOTIDE SEQUENCE [LARGE SCALE GENOMIC DNA]</scope>
    <source>
        <strain evidence="1 2">Y1</strain>
    </source>
</reference>
<proteinExistence type="predicted"/>
<accession>A0A1M7HTV8</accession>
<protein>
    <submittedName>
        <fullName evidence="1">Uncharacterized protein</fullName>
    </submittedName>
</protein>
<evidence type="ECO:0000313" key="2">
    <source>
        <dbReference type="Proteomes" id="UP000184394"/>
    </source>
</evidence>
<sequence>MNDLDYSAIEKTLGVEPETIATMPEEIRAKMKTVLETIVVRTDEDRKELYNALDLLWQKGSVLLTLEKVSKATGIPMVTLSNLDFETQQVIVFEYLANSANTKQIYMLTNSALAVIELDKIAKLIAVPVRELRKLPRRIQEQMCGAYAMEFDKDSTNAELVGELRGMMQQ</sequence>
<dbReference type="RefSeq" id="WP_072949150.1">
    <property type="nucleotide sequence ID" value="NZ_FRCT01000003.1"/>
</dbReference>
<evidence type="ECO:0000313" key="1">
    <source>
        <dbReference type="EMBL" id="SHM31773.1"/>
    </source>
</evidence>
<dbReference type="AlphaFoldDB" id="A0A1M7HTV8"/>
<organism evidence="1 2">
    <name type="scientific">Ruminococcus flavefaciens</name>
    <dbReference type="NCBI Taxonomy" id="1265"/>
    <lineage>
        <taxon>Bacteria</taxon>
        <taxon>Bacillati</taxon>
        <taxon>Bacillota</taxon>
        <taxon>Clostridia</taxon>
        <taxon>Eubacteriales</taxon>
        <taxon>Oscillospiraceae</taxon>
        <taxon>Ruminococcus</taxon>
    </lineage>
</organism>
<dbReference type="Proteomes" id="UP000184394">
    <property type="component" value="Unassembled WGS sequence"/>
</dbReference>
<name>A0A1M7HTV8_RUMFL</name>
<dbReference type="OrthoDB" id="1820635at2"/>